<keyword evidence="1" id="KW-0812">Transmembrane</keyword>
<dbReference type="EMBL" id="MF459647">
    <property type="protein sequence ID" value="ASU03722.1"/>
    <property type="molecule type" value="Genomic_DNA"/>
</dbReference>
<evidence type="ECO:0000313" key="2">
    <source>
        <dbReference type="EMBL" id="ASU03722.1"/>
    </source>
</evidence>
<keyword evidence="1" id="KW-0472">Membrane</keyword>
<organism evidence="2 3">
    <name type="scientific">Erwinia phage vB_EamM_Joad</name>
    <dbReference type="NCBI Taxonomy" id="2026081"/>
    <lineage>
        <taxon>Viruses</taxon>
        <taxon>Duplodnaviria</taxon>
        <taxon>Heunggongvirae</taxon>
        <taxon>Uroviricota</taxon>
        <taxon>Caudoviricetes</taxon>
        <taxon>Chimalliviridae</taxon>
        <taxon>Risingsunvirus</taxon>
        <taxon>Risingsunvirus risingsun</taxon>
    </lineage>
</organism>
<reference evidence="3" key="1">
    <citation type="submission" date="2017-07" db="EMBL/GenBank/DDBJ databases">
        <authorList>
            <person name="Bickmore M.X."/>
            <person name="Vaden K."/>
            <person name="Brady T.S."/>
            <person name="Tateoka O.B."/>
            <person name="Carter J.L."/>
            <person name="Pape J.A."/>
            <person name="Robinson D.M."/>
            <person name="Russell K.A."/>
            <person name="Staley L.A."/>
            <person name="Stettler J.M."/>
            <person name="Townsend M.H."/>
            <person name="Wienclaw T."/>
            <person name="Williamson T.L."/>
            <person name="Kruger J.L."/>
            <person name="Berg J.A."/>
            <person name="Sharma R."/>
            <person name="Payne A.M."/>
            <person name="Fajardo C.P."/>
            <person name="Breakwell D.P."/>
            <person name="Hope S."/>
            <person name="Grose J.H."/>
        </authorList>
    </citation>
    <scope>NUCLEOTIDE SEQUENCE [LARGE SCALE GENOMIC DNA]</scope>
</reference>
<gene>
    <name evidence="2" type="ORF">JOAD_193</name>
</gene>
<feature type="transmembrane region" description="Helical" evidence="1">
    <location>
        <begin position="35"/>
        <end position="53"/>
    </location>
</feature>
<feature type="transmembrane region" description="Helical" evidence="1">
    <location>
        <begin position="12"/>
        <end position="29"/>
    </location>
</feature>
<feature type="transmembrane region" description="Helical" evidence="1">
    <location>
        <begin position="65"/>
        <end position="85"/>
    </location>
</feature>
<accession>A0A223LIB0</accession>
<evidence type="ECO:0000256" key="1">
    <source>
        <dbReference type="SAM" id="Phobius"/>
    </source>
</evidence>
<evidence type="ECO:0000313" key="3">
    <source>
        <dbReference type="Proteomes" id="UP000222624"/>
    </source>
</evidence>
<name>A0A223LIB0_9CAUD</name>
<proteinExistence type="predicted"/>
<dbReference type="Proteomes" id="UP000222624">
    <property type="component" value="Genome"/>
</dbReference>
<sequence length="86" mass="10063">MLTKHMRLLLKPGFLLYLFVALVMERFSFTELGRTFIQLHLLSTITIILLHGLPLREAFKIKYMLLIMVSSLGFYCLFHIVLASLY</sequence>
<protein>
    <submittedName>
        <fullName evidence="2">Uncharacterized protein</fullName>
    </submittedName>
</protein>
<keyword evidence="1" id="KW-1133">Transmembrane helix</keyword>